<comment type="caution">
    <text evidence="9">The sequence shown here is derived from an EMBL/GenBank/DDBJ whole genome shotgun (WGS) entry which is preliminary data.</text>
</comment>
<evidence type="ECO:0000256" key="4">
    <source>
        <dbReference type="ARBA" id="ARBA00022792"/>
    </source>
</evidence>
<evidence type="ECO:0000256" key="3">
    <source>
        <dbReference type="ARBA" id="ARBA00022692"/>
    </source>
</evidence>
<evidence type="ECO:0000256" key="2">
    <source>
        <dbReference type="ARBA" id="ARBA00006771"/>
    </source>
</evidence>
<evidence type="ECO:0000256" key="5">
    <source>
        <dbReference type="ARBA" id="ARBA00022989"/>
    </source>
</evidence>
<protein>
    <recommendedName>
        <fullName evidence="8">MICOS complex subunit MIC13</fullName>
    </recommendedName>
</protein>
<keyword evidence="7" id="KW-0472">Membrane</keyword>
<evidence type="ECO:0000256" key="6">
    <source>
        <dbReference type="ARBA" id="ARBA00023128"/>
    </source>
</evidence>
<name>A0AAV4C975_9GAST</name>
<comment type="subcellular location">
    <subcellularLocation>
        <location evidence="1 8">Mitochondrion inner membrane</location>
        <topology evidence="1 8">Single-pass membrane protein</topology>
    </subcellularLocation>
</comment>
<evidence type="ECO:0000313" key="10">
    <source>
        <dbReference type="Proteomes" id="UP000735302"/>
    </source>
</evidence>
<reference evidence="9 10" key="1">
    <citation type="journal article" date="2021" name="Elife">
        <title>Chloroplast acquisition without the gene transfer in kleptoplastic sea slugs, Plakobranchus ocellatus.</title>
        <authorList>
            <person name="Maeda T."/>
            <person name="Takahashi S."/>
            <person name="Yoshida T."/>
            <person name="Shimamura S."/>
            <person name="Takaki Y."/>
            <person name="Nagai Y."/>
            <person name="Toyoda A."/>
            <person name="Suzuki Y."/>
            <person name="Arimoto A."/>
            <person name="Ishii H."/>
            <person name="Satoh N."/>
            <person name="Nishiyama T."/>
            <person name="Hasebe M."/>
            <person name="Maruyama T."/>
            <person name="Minagawa J."/>
            <person name="Obokata J."/>
            <person name="Shigenobu S."/>
        </authorList>
    </citation>
    <scope>NUCLEOTIDE SEQUENCE [LARGE SCALE GENOMIC DNA]</scope>
</reference>
<keyword evidence="5" id="KW-1133">Transmembrane helix</keyword>
<accession>A0AAV4C975</accession>
<dbReference type="Proteomes" id="UP000735302">
    <property type="component" value="Unassembled WGS sequence"/>
</dbReference>
<dbReference type="GO" id="GO:0061617">
    <property type="term" value="C:MICOS complex"/>
    <property type="evidence" value="ECO:0007669"/>
    <property type="project" value="UniProtKB-UniRule"/>
</dbReference>
<evidence type="ECO:0000256" key="1">
    <source>
        <dbReference type="ARBA" id="ARBA00004434"/>
    </source>
</evidence>
<keyword evidence="6 8" id="KW-0496">Mitochondrion</keyword>
<dbReference type="InterPro" id="IPR026769">
    <property type="entry name" value="Mic13"/>
</dbReference>
<keyword evidence="3" id="KW-0812">Transmembrane</keyword>
<dbReference type="PANTHER" id="PTHR31816">
    <property type="entry name" value="MICOS COMPLEX SUBUNIT MIC13"/>
    <property type="match status" value="1"/>
</dbReference>
<dbReference type="EMBL" id="BLXT01006466">
    <property type="protein sequence ID" value="GFO31871.1"/>
    <property type="molecule type" value="Genomic_DNA"/>
</dbReference>
<evidence type="ECO:0000256" key="7">
    <source>
        <dbReference type="ARBA" id="ARBA00023136"/>
    </source>
</evidence>
<evidence type="ECO:0000256" key="8">
    <source>
        <dbReference type="RuleBase" id="RU363009"/>
    </source>
</evidence>
<gene>
    <name evidence="9" type="ORF">PoB_005837600</name>
</gene>
<dbReference type="Pfam" id="PF15884">
    <property type="entry name" value="QIL1"/>
    <property type="match status" value="1"/>
</dbReference>
<evidence type="ECO:0000313" key="9">
    <source>
        <dbReference type="EMBL" id="GFO31871.1"/>
    </source>
</evidence>
<keyword evidence="10" id="KW-1185">Reference proteome</keyword>
<dbReference type="GO" id="GO:0044284">
    <property type="term" value="C:mitochondrial crista junction"/>
    <property type="evidence" value="ECO:0007669"/>
    <property type="project" value="TreeGrafter"/>
</dbReference>
<dbReference type="AlphaFoldDB" id="A0AAV4C975"/>
<comment type="subunit">
    <text evidence="8">Component of the mitochondrial contact site and cristae organizing system (MICOS) complex.</text>
</comment>
<proteinExistence type="inferred from homology"/>
<comment type="function">
    <text evidence="8">Component of the MICOS complex, a large protein complex of the mitochondrial inner membrane that plays crucial roles in the maintenance of crista junctions, inner membrane architecture, and formation of contact sites to the outer membrane.</text>
</comment>
<dbReference type="GO" id="GO:0042407">
    <property type="term" value="P:cristae formation"/>
    <property type="evidence" value="ECO:0007669"/>
    <property type="project" value="TreeGrafter"/>
</dbReference>
<sequence>MAVSTLKLVTKVGLAGGAVYWTVQQGLWGTAEEGAVAGRKFASAVIPSTVEYLDKIPAAAKVNEAAIKNWNAGLKTTFTAISKVPETATEYAGKAKNAVSNLSKND</sequence>
<keyword evidence="4 8" id="KW-0999">Mitochondrion inner membrane</keyword>
<organism evidence="9 10">
    <name type="scientific">Plakobranchus ocellatus</name>
    <dbReference type="NCBI Taxonomy" id="259542"/>
    <lineage>
        <taxon>Eukaryota</taxon>
        <taxon>Metazoa</taxon>
        <taxon>Spiralia</taxon>
        <taxon>Lophotrochozoa</taxon>
        <taxon>Mollusca</taxon>
        <taxon>Gastropoda</taxon>
        <taxon>Heterobranchia</taxon>
        <taxon>Euthyneura</taxon>
        <taxon>Panpulmonata</taxon>
        <taxon>Sacoglossa</taxon>
        <taxon>Placobranchoidea</taxon>
        <taxon>Plakobranchidae</taxon>
        <taxon>Plakobranchus</taxon>
    </lineage>
</organism>
<dbReference type="PANTHER" id="PTHR31816:SF3">
    <property type="entry name" value="MICOS COMPLEX SUBUNIT MIC13"/>
    <property type="match status" value="1"/>
</dbReference>
<comment type="similarity">
    <text evidence="2 8">Belongs to the MICOS complex subunit Mic13 family.</text>
</comment>